<keyword evidence="2" id="KW-1185">Reference proteome</keyword>
<organism evidence="1 2">
    <name type="scientific">Iris pallida</name>
    <name type="common">Sweet iris</name>
    <dbReference type="NCBI Taxonomy" id="29817"/>
    <lineage>
        <taxon>Eukaryota</taxon>
        <taxon>Viridiplantae</taxon>
        <taxon>Streptophyta</taxon>
        <taxon>Embryophyta</taxon>
        <taxon>Tracheophyta</taxon>
        <taxon>Spermatophyta</taxon>
        <taxon>Magnoliopsida</taxon>
        <taxon>Liliopsida</taxon>
        <taxon>Asparagales</taxon>
        <taxon>Iridaceae</taxon>
        <taxon>Iridoideae</taxon>
        <taxon>Irideae</taxon>
        <taxon>Iris</taxon>
    </lineage>
</organism>
<reference evidence="1" key="2">
    <citation type="submission" date="2023-04" db="EMBL/GenBank/DDBJ databases">
        <authorList>
            <person name="Bruccoleri R.E."/>
            <person name="Oakeley E.J."/>
            <person name="Faust A.-M."/>
            <person name="Dessus-Babus S."/>
            <person name="Altorfer M."/>
            <person name="Burckhardt D."/>
            <person name="Oertli M."/>
            <person name="Naumann U."/>
            <person name="Petersen F."/>
            <person name="Wong J."/>
        </authorList>
    </citation>
    <scope>NUCLEOTIDE SEQUENCE</scope>
    <source>
        <strain evidence="1">GSM-AAB239-AS_SAM_17_03QT</strain>
        <tissue evidence="1">Leaf</tissue>
    </source>
</reference>
<dbReference type="EMBL" id="JANAVB010043220">
    <property type="protein sequence ID" value="KAJ6793096.1"/>
    <property type="molecule type" value="Genomic_DNA"/>
</dbReference>
<evidence type="ECO:0000313" key="1">
    <source>
        <dbReference type="EMBL" id="KAJ6793096.1"/>
    </source>
</evidence>
<protein>
    <submittedName>
        <fullName evidence="1">Uncharacterized protein</fullName>
    </submittedName>
</protein>
<accession>A0AAX6DMX9</accession>
<dbReference type="Proteomes" id="UP001140949">
    <property type="component" value="Unassembled WGS sequence"/>
</dbReference>
<proteinExistence type="predicted"/>
<reference evidence="1" key="1">
    <citation type="journal article" date="2023" name="GigaByte">
        <title>Genome assembly of the bearded iris, Iris pallida Lam.</title>
        <authorList>
            <person name="Bruccoleri R.E."/>
            <person name="Oakeley E.J."/>
            <person name="Faust A.M.E."/>
            <person name="Altorfer M."/>
            <person name="Dessus-Babus S."/>
            <person name="Burckhardt D."/>
            <person name="Oertli M."/>
            <person name="Naumann U."/>
            <person name="Petersen F."/>
            <person name="Wong J."/>
        </authorList>
    </citation>
    <scope>NUCLEOTIDE SEQUENCE</scope>
    <source>
        <strain evidence="1">GSM-AAB239-AS_SAM_17_03QT</strain>
    </source>
</reference>
<comment type="caution">
    <text evidence="1">The sequence shown here is derived from an EMBL/GenBank/DDBJ whole genome shotgun (WGS) entry which is preliminary data.</text>
</comment>
<dbReference type="AlphaFoldDB" id="A0AAX6DMX9"/>
<name>A0AAX6DMX9_IRIPA</name>
<evidence type="ECO:0000313" key="2">
    <source>
        <dbReference type="Proteomes" id="UP001140949"/>
    </source>
</evidence>
<sequence>MWRDTGSPSFCVRFFVSGCVRILDHSYVRV</sequence>
<gene>
    <name evidence="1" type="ORF">M6B38_112755</name>
</gene>